<dbReference type="Gene3D" id="1.25.40.10">
    <property type="entry name" value="Tetratricopeptide repeat domain"/>
    <property type="match status" value="2"/>
</dbReference>
<feature type="repeat" description="PPR" evidence="3">
    <location>
        <begin position="214"/>
        <end position="248"/>
    </location>
</feature>
<proteinExistence type="inferred from homology"/>
<comment type="caution">
    <text evidence="4">The sequence shown here is derived from an EMBL/GenBank/DDBJ whole genome shotgun (WGS) entry which is preliminary data.</text>
</comment>
<keyword evidence="5" id="KW-1185">Reference proteome</keyword>
<sequence>MSKIRQYLGISVSNCCTSGVLFCRKYFSTRRISSFTKISNHTSKISYQKYIRYIPLRLGGIYPFFSVVSNCIGDYQYLSTQTSSTQHALTEEDLNQILSEIEKNPILGKETCHCYIEKLSKSSNLLDAVRLLQSLRDKQVFLFPKTYNILLTAVGEGNHFELLSQIFKDLLISSNFLLGQDSYSNLAKAFLKSTDTVHILKLVKEVSELTFQGSATVMNRIISSFDKCGQIDTALLIFDHMKDLKCKPDTITFNTVLAILGRAGRVDELLHQFASMKETNMVPDIVSYNTLITSLRKLGRMDLCLVFLQEMCERGLKPDLRTYTALIEGFGRLGHTEEALRLLRDMKTRGVRPSIYIYRGLVSNLKKIGKFELAIILEAEMNSSFSDLIGPKDFKRSYR</sequence>
<feature type="repeat" description="PPR" evidence="3">
    <location>
        <begin position="319"/>
        <end position="353"/>
    </location>
</feature>
<organism evidence="4 5">
    <name type="scientific">Papaver atlanticum</name>
    <dbReference type="NCBI Taxonomy" id="357466"/>
    <lineage>
        <taxon>Eukaryota</taxon>
        <taxon>Viridiplantae</taxon>
        <taxon>Streptophyta</taxon>
        <taxon>Embryophyta</taxon>
        <taxon>Tracheophyta</taxon>
        <taxon>Spermatophyta</taxon>
        <taxon>Magnoliopsida</taxon>
        <taxon>Ranunculales</taxon>
        <taxon>Papaveraceae</taxon>
        <taxon>Papaveroideae</taxon>
        <taxon>Papaver</taxon>
    </lineage>
</organism>
<name>A0AAD4SK80_9MAGN</name>
<dbReference type="NCBIfam" id="TIGR00756">
    <property type="entry name" value="PPR"/>
    <property type="match status" value="4"/>
</dbReference>
<keyword evidence="2" id="KW-0677">Repeat</keyword>
<evidence type="ECO:0000256" key="1">
    <source>
        <dbReference type="ARBA" id="ARBA00007626"/>
    </source>
</evidence>
<evidence type="ECO:0000313" key="5">
    <source>
        <dbReference type="Proteomes" id="UP001202328"/>
    </source>
</evidence>
<feature type="repeat" description="PPR" evidence="3">
    <location>
        <begin position="284"/>
        <end position="318"/>
    </location>
</feature>
<evidence type="ECO:0000256" key="2">
    <source>
        <dbReference type="ARBA" id="ARBA00022737"/>
    </source>
</evidence>
<dbReference type="Pfam" id="PF13041">
    <property type="entry name" value="PPR_2"/>
    <property type="match status" value="2"/>
</dbReference>
<dbReference type="InterPro" id="IPR011990">
    <property type="entry name" value="TPR-like_helical_dom_sf"/>
</dbReference>
<reference evidence="4" key="1">
    <citation type="submission" date="2022-04" db="EMBL/GenBank/DDBJ databases">
        <title>A functionally conserved STORR gene fusion in Papaver species that diverged 16.8 million years ago.</title>
        <authorList>
            <person name="Catania T."/>
        </authorList>
    </citation>
    <scope>NUCLEOTIDE SEQUENCE</scope>
    <source>
        <strain evidence="4">S-188037</strain>
    </source>
</reference>
<dbReference type="EMBL" id="JAJJMB010010045">
    <property type="protein sequence ID" value="KAI3911467.1"/>
    <property type="molecule type" value="Genomic_DNA"/>
</dbReference>
<comment type="similarity">
    <text evidence="1">Belongs to the PPR family. P subfamily.</text>
</comment>
<feature type="repeat" description="PPR" evidence="3">
    <location>
        <begin position="249"/>
        <end position="283"/>
    </location>
</feature>
<evidence type="ECO:0008006" key="6">
    <source>
        <dbReference type="Google" id="ProtNLM"/>
    </source>
</evidence>
<gene>
    <name evidence="4" type="ORF">MKW98_010354</name>
</gene>
<dbReference type="AlphaFoldDB" id="A0AAD4SK80"/>
<dbReference type="PROSITE" id="PS51375">
    <property type="entry name" value="PPR"/>
    <property type="match status" value="4"/>
</dbReference>
<evidence type="ECO:0000313" key="4">
    <source>
        <dbReference type="EMBL" id="KAI3911467.1"/>
    </source>
</evidence>
<dbReference type="Proteomes" id="UP001202328">
    <property type="component" value="Unassembled WGS sequence"/>
</dbReference>
<accession>A0AAD4SK80</accession>
<dbReference type="InterPro" id="IPR002885">
    <property type="entry name" value="PPR_rpt"/>
</dbReference>
<protein>
    <recommendedName>
        <fullName evidence="6">Pentatricopeptide repeat-containing protein</fullName>
    </recommendedName>
</protein>
<dbReference type="PANTHER" id="PTHR47941">
    <property type="entry name" value="PENTATRICOPEPTIDE REPEAT-CONTAINING PROTEIN 3, MITOCHONDRIAL"/>
    <property type="match status" value="1"/>
</dbReference>
<evidence type="ECO:0000256" key="3">
    <source>
        <dbReference type="PROSITE-ProRule" id="PRU00708"/>
    </source>
</evidence>